<dbReference type="PANTHER" id="PTHR22594">
    <property type="entry name" value="ASPARTYL/LYSYL-TRNA SYNTHETASE"/>
    <property type="match status" value="1"/>
</dbReference>
<evidence type="ECO:0000256" key="3">
    <source>
        <dbReference type="ARBA" id="ARBA00022741"/>
    </source>
</evidence>
<keyword evidence="3" id="KW-0547">Nucleotide-binding</keyword>
<evidence type="ECO:0000256" key="4">
    <source>
        <dbReference type="ARBA" id="ARBA00022840"/>
    </source>
</evidence>
<comment type="similarity">
    <text evidence="1">Belongs to the class-II aminoacyl-tRNA synthetase family. Type 1 subfamily.</text>
</comment>
<dbReference type="AlphaFoldDB" id="A0A1E3QQ37"/>
<keyword evidence="5" id="KW-0648">Protein biosynthesis</keyword>
<dbReference type="Pfam" id="PF00152">
    <property type="entry name" value="tRNA-synt_2"/>
    <property type="match status" value="1"/>
</dbReference>
<dbReference type="InterPro" id="IPR006195">
    <property type="entry name" value="aa-tRNA-synth_II"/>
</dbReference>
<evidence type="ECO:0000256" key="6">
    <source>
        <dbReference type="ARBA" id="ARBA00023146"/>
    </source>
</evidence>
<dbReference type="InterPro" id="IPR004115">
    <property type="entry name" value="GAD-like_sf"/>
</dbReference>
<dbReference type="SUPFAM" id="SSF55681">
    <property type="entry name" value="Class II aaRS and biotin synthetases"/>
    <property type="match status" value="1"/>
</dbReference>
<dbReference type="SUPFAM" id="SSF50249">
    <property type="entry name" value="Nucleic acid-binding proteins"/>
    <property type="match status" value="1"/>
</dbReference>
<dbReference type="InterPro" id="IPR045864">
    <property type="entry name" value="aa-tRNA-synth_II/BPL/LPL"/>
</dbReference>
<dbReference type="STRING" id="984486.A0A1E3QQ37"/>
<evidence type="ECO:0000256" key="1">
    <source>
        <dbReference type="ARBA" id="ARBA00006303"/>
    </source>
</evidence>
<evidence type="ECO:0000256" key="2">
    <source>
        <dbReference type="ARBA" id="ARBA00022598"/>
    </source>
</evidence>
<dbReference type="RefSeq" id="XP_018985147.1">
    <property type="nucleotide sequence ID" value="XM_019128845.1"/>
</dbReference>
<dbReference type="InterPro" id="IPR012340">
    <property type="entry name" value="NA-bd_OB-fold"/>
</dbReference>
<protein>
    <recommendedName>
        <fullName evidence="7">Aminoacyl-transfer RNA synthetases class-II family profile domain-containing protein</fullName>
    </recommendedName>
</protein>
<name>A0A1E3QQ37_9ASCO</name>
<dbReference type="Gene3D" id="2.40.50.140">
    <property type="entry name" value="Nucleic acid-binding proteins"/>
    <property type="match status" value="1"/>
</dbReference>
<dbReference type="InterPro" id="IPR002312">
    <property type="entry name" value="Asp/Asn-tRNA-synth_IIb"/>
</dbReference>
<evidence type="ECO:0000259" key="7">
    <source>
        <dbReference type="PROSITE" id="PS50862"/>
    </source>
</evidence>
<evidence type="ECO:0000313" key="9">
    <source>
        <dbReference type="Proteomes" id="UP000094336"/>
    </source>
</evidence>
<accession>A0A1E3QQ37</accession>
<keyword evidence="2" id="KW-0436">Ligase</keyword>
<dbReference type="PANTHER" id="PTHR22594:SF5">
    <property type="entry name" value="ASPARTATE--TRNA LIGASE, MITOCHONDRIAL"/>
    <property type="match status" value="1"/>
</dbReference>
<dbReference type="Gene3D" id="3.30.1360.30">
    <property type="entry name" value="GAD-like domain"/>
    <property type="match status" value="1"/>
</dbReference>
<evidence type="ECO:0000256" key="5">
    <source>
        <dbReference type="ARBA" id="ARBA00022917"/>
    </source>
</evidence>
<dbReference type="NCBIfam" id="TIGR00459">
    <property type="entry name" value="aspS_bact"/>
    <property type="match status" value="1"/>
</dbReference>
<gene>
    <name evidence="8" type="ORF">BABINDRAFT_161506</name>
</gene>
<organism evidence="8 9">
    <name type="scientific">Babjeviella inositovora NRRL Y-12698</name>
    <dbReference type="NCBI Taxonomy" id="984486"/>
    <lineage>
        <taxon>Eukaryota</taxon>
        <taxon>Fungi</taxon>
        <taxon>Dikarya</taxon>
        <taxon>Ascomycota</taxon>
        <taxon>Saccharomycotina</taxon>
        <taxon>Pichiomycetes</taxon>
        <taxon>Serinales incertae sedis</taxon>
        <taxon>Babjeviella</taxon>
    </lineage>
</organism>
<dbReference type="PROSITE" id="PS50862">
    <property type="entry name" value="AA_TRNA_LIGASE_II"/>
    <property type="match status" value="1"/>
</dbReference>
<keyword evidence="6" id="KW-0030">Aminoacyl-tRNA synthetase</keyword>
<dbReference type="GO" id="GO:0005739">
    <property type="term" value="C:mitochondrion"/>
    <property type="evidence" value="ECO:0007669"/>
    <property type="project" value="EnsemblFungi"/>
</dbReference>
<dbReference type="EMBL" id="KV454431">
    <property type="protein sequence ID" value="ODQ79819.1"/>
    <property type="molecule type" value="Genomic_DNA"/>
</dbReference>
<dbReference type="NCBIfam" id="NF001750">
    <property type="entry name" value="PRK00476.1"/>
    <property type="match status" value="1"/>
</dbReference>
<sequence length="687" mass="77202">MLSVRFLFRAAITRTVEVHAVRPLSSRPTFFKPTIPLPLSAETLPKFTFPAQTHTVAQVSTQLAALLASQQSVTLHGWIDKKPLKISKNLVFGEIRDINGELNQFLCKNNAVVAQLRRETRMEDAVCITGTVQRRRAKLSESTEGSSWDLVVTGYQTLNRAAETAAQLDSCRGKPELIPPQYRYLQLRLPFYQRALKARAAASYAARAELTAHGFTEVETPLLFKSTPEGAREFLVPTRKHDQFYALPQSPQQYKQLLMASGVHRYFQIAKCFRDEDLRADRQPEFTQIDLEMAFAGAHDVQRAVEKLVARVWRDVRALRFYVPVGDFQMTAHQEGTPFPQLTYNDALAKYGIDKPDLRSSLTFDNLSRYATVKNVPEEFTVFEVCVLRQAFDASQKCVFDKTLNDPLQYKARQPRVIPIKSATDATSWTSAFSEIVEFKPEMIAELHEKLRLQPGDIIAGSTRAEVSYENPTPLGRFRQIAIAAYPEKWQREIVARDDLPAIGNESDKVSHLEIFVACWVVNFPLFSPIDGDVTNGYPAYLYDQFCSTHHPFTMAHPDDYSLLATDPLRVRGEHYDLVVNGVELGGGSRRVHDSELQRYIFQEILRIENPDRLFGHLLHALSLGCPPHAGLAIGFDRMCAMLIGSSSIRDVVAFPKTMAGGDAVVGSPATVSDAVLKHYHVSKSKA</sequence>
<proteinExistence type="inferred from homology"/>
<dbReference type="Proteomes" id="UP000094336">
    <property type="component" value="Unassembled WGS sequence"/>
</dbReference>
<dbReference type="HAMAP" id="MF_00044">
    <property type="entry name" value="Asp_tRNA_synth_type1"/>
    <property type="match status" value="1"/>
</dbReference>
<dbReference type="GO" id="GO:0004815">
    <property type="term" value="F:aspartate-tRNA ligase activity"/>
    <property type="evidence" value="ECO:0007669"/>
    <property type="project" value="EnsemblFungi"/>
</dbReference>
<dbReference type="Gene3D" id="3.30.930.10">
    <property type="entry name" value="Bira Bifunctional Protein, Domain 2"/>
    <property type="match status" value="1"/>
</dbReference>
<dbReference type="OrthoDB" id="439710at2759"/>
<dbReference type="PRINTS" id="PR01042">
    <property type="entry name" value="TRNASYNTHASP"/>
</dbReference>
<dbReference type="GO" id="GO:0005524">
    <property type="term" value="F:ATP binding"/>
    <property type="evidence" value="ECO:0007669"/>
    <property type="project" value="UniProtKB-KW"/>
</dbReference>
<dbReference type="InterPro" id="IPR004524">
    <property type="entry name" value="Asp-tRNA-ligase_1"/>
</dbReference>
<dbReference type="GO" id="GO:0070146">
    <property type="term" value="P:mitochondrial aspartyl-tRNA aminoacylation"/>
    <property type="evidence" value="ECO:0007669"/>
    <property type="project" value="EnsemblFungi"/>
</dbReference>
<evidence type="ECO:0000313" key="8">
    <source>
        <dbReference type="EMBL" id="ODQ79819.1"/>
    </source>
</evidence>
<dbReference type="GeneID" id="30146698"/>
<reference evidence="9" key="1">
    <citation type="submission" date="2016-05" db="EMBL/GenBank/DDBJ databases">
        <title>Comparative genomics of biotechnologically important yeasts.</title>
        <authorList>
            <consortium name="DOE Joint Genome Institute"/>
            <person name="Riley R."/>
            <person name="Haridas S."/>
            <person name="Wolfe K.H."/>
            <person name="Lopes M.R."/>
            <person name="Hittinger C.T."/>
            <person name="Goker M."/>
            <person name="Salamov A."/>
            <person name="Wisecaver J."/>
            <person name="Long T.M."/>
            <person name="Aerts A.L."/>
            <person name="Barry K."/>
            <person name="Choi C."/>
            <person name="Clum A."/>
            <person name="Coughlan A.Y."/>
            <person name="Deshpande S."/>
            <person name="Douglass A.P."/>
            <person name="Hanson S.J."/>
            <person name="Klenk H.-P."/>
            <person name="Labutti K."/>
            <person name="Lapidus A."/>
            <person name="Lindquist E."/>
            <person name="Lipzen A."/>
            <person name="Meier-Kolthoff J.P."/>
            <person name="Ohm R.A."/>
            <person name="Otillar R.P."/>
            <person name="Pangilinan J."/>
            <person name="Peng Y."/>
            <person name="Rokas A."/>
            <person name="Rosa C.A."/>
            <person name="Scheuner C."/>
            <person name="Sibirny A.A."/>
            <person name="Slot J.C."/>
            <person name="Stielow J.B."/>
            <person name="Sun H."/>
            <person name="Kurtzman C.P."/>
            <person name="Blackwell M."/>
            <person name="Grigoriev I.V."/>
            <person name="Jeffries T.W."/>
        </authorList>
    </citation>
    <scope>NUCLEOTIDE SEQUENCE [LARGE SCALE GENOMIC DNA]</scope>
    <source>
        <strain evidence="9">NRRL Y-12698</strain>
    </source>
</reference>
<dbReference type="InterPro" id="IPR004364">
    <property type="entry name" value="Aa-tRNA-synt_II"/>
</dbReference>
<keyword evidence="9" id="KW-1185">Reference proteome</keyword>
<feature type="domain" description="Aminoacyl-transfer RNA synthetases class-II family profile" evidence="7">
    <location>
        <begin position="205"/>
        <end position="656"/>
    </location>
</feature>
<keyword evidence="4" id="KW-0067">ATP-binding</keyword>